<evidence type="ECO:0000256" key="1">
    <source>
        <dbReference type="ARBA" id="ARBA00000830"/>
    </source>
</evidence>
<comment type="catalytic activity">
    <reaction evidence="1">
        <text>2-phosphoglycolate + H2O = glycolate + phosphate</text>
        <dbReference type="Rhea" id="RHEA:14369"/>
        <dbReference type="ChEBI" id="CHEBI:15377"/>
        <dbReference type="ChEBI" id="CHEBI:29805"/>
        <dbReference type="ChEBI" id="CHEBI:43474"/>
        <dbReference type="ChEBI" id="CHEBI:58033"/>
        <dbReference type="EC" id="3.1.3.18"/>
    </reaction>
</comment>
<keyword evidence="5" id="KW-0378">Hydrolase</keyword>
<dbReference type="Proteomes" id="UP001168528">
    <property type="component" value="Unassembled WGS sequence"/>
</dbReference>
<evidence type="ECO:0000256" key="4">
    <source>
        <dbReference type="ARBA" id="ARBA00013078"/>
    </source>
</evidence>
<proteinExistence type="inferred from homology"/>
<dbReference type="InterPro" id="IPR050155">
    <property type="entry name" value="HAD-like_hydrolase_sf"/>
</dbReference>
<dbReference type="Pfam" id="PF13419">
    <property type="entry name" value="HAD_2"/>
    <property type="match status" value="1"/>
</dbReference>
<dbReference type="EC" id="3.1.3.18" evidence="4"/>
<comment type="pathway">
    <text evidence="2">Organic acid metabolism; glycolate biosynthesis; glycolate from 2-phosphoglycolate: step 1/1.</text>
</comment>
<evidence type="ECO:0000313" key="6">
    <source>
        <dbReference type="Proteomes" id="UP001168528"/>
    </source>
</evidence>
<reference evidence="5" key="1">
    <citation type="submission" date="2023-07" db="EMBL/GenBank/DDBJ databases">
        <title>The genome sequence of Rhodocytophaga aerolata KACC 12507.</title>
        <authorList>
            <person name="Zhang X."/>
        </authorList>
    </citation>
    <scope>NUCLEOTIDE SEQUENCE</scope>
    <source>
        <strain evidence="5">KACC 12507</strain>
    </source>
</reference>
<gene>
    <name evidence="5" type="ORF">Q0590_31440</name>
</gene>
<dbReference type="InterPro" id="IPR023214">
    <property type="entry name" value="HAD_sf"/>
</dbReference>
<organism evidence="5 6">
    <name type="scientific">Rhodocytophaga aerolata</name>
    <dbReference type="NCBI Taxonomy" id="455078"/>
    <lineage>
        <taxon>Bacteria</taxon>
        <taxon>Pseudomonadati</taxon>
        <taxon>Bacteroidota</taxon>
        <taxon>Cytophagia</taxon>
        <taxon>Cytophagales</taxon>
        <taxon>Rhodocytophagaceae</taxon>
        <taxon>Rhodocytophaga</taxon>
    </lineage>
</organism>
<dbReference type="InterPro" id="IPR041492">
    <property type="entry name" value="HAD_2"/>
</dbReference>
<protein>
    <recommendedName>
        <fullName evidence="4">phosphoglycolate phosphatase</fullName>
        <ecNumber evidence="4">3.1.3.18</ecNumber>
    </recommendedName>
</protein>
<comment type="similarity">
    <text evidence="3">Belongs to the HAD-like hydrolase superfamily. CbbY/CbbZ/Gph/YieH family.</text>
</comment>
<dbReference type="SFLD" id="SFLDS00003">
    <property type="entry name" value="Haloacid_Dehalogenase"/>
    <property type="match status" value="1"/>
</dbReference>
<dbReference type="InterPro" id="IPR006439">
    <property type="entry name" value="HAD-SF_hydro_IA"/>
</dbReference>
<name>A0ABT8RFF3_9BACT</name>
<dbReference type="InterPro" id="IPR036412">
    <property type="entry name" value="HAD-like_sf"/>
</dbReference>
<comment type="caution">
    <text evidence="5">The sequence shown here is derived from an EMBL/GenBank/DDBJ whole genome shotgun (WGS) entry which is preliminary data.</text>
</comment>
<dbReference type="PANTHER" id="PTHR43434">
    <property type="entry name" value="PHOSPHOGLYCOLATE PHOSPHATASE"/>
    <property type="match status" value="1"/>
</dbReference>
<dbReference type="RefSeq" id="WP_302041630.1">
    <property type="nucleotide sequence ID" value="NZ_JAUKPO010000037.1"/>
</dbReference>
<dbReference type="Gene3D" id="3.40.50.1000">
    <property type="entry name" value="HAD superfamily/HAD-like"/>
    <property type="match status" value="1"/>
</dbReference>
<accession>A0ABT8RFF3</accession>
<sequence length="216" mass="24564">MRLLTNLKAVLFDLDDTLVQTKVTRYQAIIALGERFYNYSISEAMIDQYWGMPHQLFYTSLFKEVDTDVERILKYRSQLCEQFPNAAYQDTTPTIEYLANKYILGMITASGKEMIDSEIAPLHLPLDKFLFIQTSEDTHYHKPDPRVFIPALHTLAGYDISSEQVLYVGDSLKDYQAAKDAGLQFIGIADRTTSGQSFRQAGAQYVTSLSAFTQLV</sequence>
<dbReference type="EMBL" id="JAUKPO010000037">
    <property type="protein sequence ID" value="MDO1450830.1"/>
    <property type="molecule type" value="Genomic_DNA"/>
</dbReference>
<dbReference type="GO" id="GO:0016787">
    <property type="term" value="F:hydrolase activity"/>
    <property type="evidence" value="ECO:0007669"/>
    <property type="project" value="UniProtKB-KW"/>
</dbReference>
<evidence type="ECO:0000256" key="2">
    <source>
        <dbReference type="ARBA" id="ARBA00004818"/>
    </source>
</evidence>
<dbReference type="SFLD" id="SFLDG01129">
    <property type="entry name" value="C1.5:_HAD__Beta-PGM__Phosphata"/>
    <property type="match status" value="1"/>
</dbReference>
<dbReference type="NCBIfam" id="TIGR01549">
    <property type="entry name" value="HAD-SF-IA-v1"/>
    <property type="match status" value="1"/>
</dbReference>
<evidence type="ECO:0000313" key="5">
    <source>
        <dbReference type="EMBL" id="MDO1450830.1"/>
    </source>
</evidence>
<evidence type="ECO:0000256" key="3">
    <source>
        <dbReference type="ARBA" id="ARBA00006171"/>
    </source>
</evidence>
<dbReference type="SUPFAM" id="SSF56784">
    <property type="entry name" value="HAD-like"/>
    <property type="match status" value="1"/>
</dbReference>
<keyword evidence="6" id="KW-1185">Reference proteome</keyword>
<dbReference type="PANTHER" id="PTHR43434:SF1">
    <property type="entry name" value="PHOSPHOGLYCOLATE PHOSPHATASE"/>
    <property type="match status" value="1"/>
</dbReference>